<keyword evidence="2" id="KW-1185">Reference proteome</keyword>
<sequence length="189" mass="21864">MFTFIATTTAIISLALLAKCSYRIAHLNESLHSEMSLRKGCQIQLESKDKDLRTLGDRLRRVEWESDQDLKNQGEANRNLVADLRETIKEKRERIKELEKFRDDILFSGITSIKFTAHIPDAGWKRTEFKLGIGSCGKEVQALQWVEQADRYLLTQTCTDGERKEFTYYKKDVAGRIEIAYKVTDNTTH</sequence>
<organism evidence="1 2">
    <name type="scientific">Salmonella phage SWJM-03</name>
    <dbReference type="NCBI Taxonomy" id="3043509"/>
    <lineage>
        <taxon>Viruses</taxon>
        <taxon>Duplodnaviria</taxon>
        <taxon>Heunggongvirae</taxon>
        <taxon>Uroviricota</taxon>
        <taxon>Caudoviricetes</taxon>
        <taxon>Autographivirales</taxon>
        <taxon>Autotranscriptaviridae</taxon>
        <taxon>Studiervirinae</taxon>
        <taxon>Berlinvirus</taxon>
        <taxon>Berlinvirus SWJM03</taxon>
    </lineage>
</organism>
<dbReference type="Pfam" id="PF25755">
    <property type="entry name" value="Phage_T3_1_05"/>
    <property type="match status" value="1"/>
</dbReference>
<accession>A0AAF0H439</accession>
<dbReference type="InterPro" id="IPR058006">
    <property type="entry name" value="1.05"/>
</dbReference>
<proteinExistence type="predicted"/>
<evidence type="ECO:0000313" key="2">
    <source>
        <dbReference type="Proteomes" id="UP001227951"/>
    </source>
</evidence>
<dbReference type="EMBL" id="OQ818670">
    <property type="protein sequence ID" value="WGV38284.1"/>
    <property type="molecule type" value="Genomic_DNA"/>
</dbReference>
<evidence type="ECO:0000313" key="1">
    <source>
        <dbReference type="EMBL" id="WGV38284.1"/>
    </source>
</evidence>
<protein>
    <submittedName>
        <fullName evidence="1">Uncharacterized protein</fullName>
    </submittedName>
</protein>
<reference evidence="1 2" key="1">
    <citation type="submission" date="2023-04" db="EMBL/GenBank/DDBJ databases">
        <authorList>
            <person name="Pan H."/>
            <person name="Wu G."/>
            <person name="Zhao Y."/>
        </authorList>
    </citation>
    <scope>NUCLEOTIDE SEQUENCE [LARGE SCALE GENOMIC DNA]</scope>
</reference>
<name>A0AAF0H439_9CAUD</name>
<gene>
    <name evidence="1" type="ORF">SWJM03_00008</name>
</gene>
<dbReference type="Proteomes" id="UP001227951">
    <property type="component" value="Segment"/>
</dbReference>